<evidence type="ECO:0000313" key="2">
    <source>
        <dbReference type="EMBL" id="KAK5109781.1"/>
    </source>
</evidence>
<feature type="compositionally biased region" description="Low complexity" evidence="1">
    <location>
        <begin position="351"/>
        <end position="363"/>
    </location>
</feature>
<gene>
    <name evidence="2" type="ORF">LTR62_006514</name>
</gene>
<feature type="compositionally biased region" description="Basic and acidic residues" evidence="1">
    <location>
        <begin position="1"/>
        <end position="10"/>
    </location>
</feature>
<evidence type="ECO:0000313" key="3">
    <source>
        <dbReference type="Proteomes" id="UP001310890"/>
    </source>
</evidence>
<accession>A0AAN7YPS5</accession>
<dbReference type="Proteomes" id="UP001310890">
    <property type="component" value="Unassembled WGS sequence"/>
</dbReference>
<feature type="compositionally biased region" description="Polar residues" evidence="1">
    <location>
        <begin position="54"/>
        <end position="66"/>
    </location>
</feature>
<organism evidence="2 3">
    <name type="scientific">Meristemomyces frigidus</name>
    <dbReference type="NCBI Taxonomy" id="1508187"/>
    <lineage>
        <taxon>Eukaryota</taxon>
        <taxon>Fungi</taxon>
        <taxon>Dikarya</taxon>
        <taxon>Ascomycota</taxon>
        <taxon>Pezizomycotina</taxon>
        <taxon>Dothideomycetes</taxon>
        <taxon>Dothideomycetidae</taxon>
        <taxon>Mycosphaerellales</taxon>
        <taxon>Teratosphaeriaceae</taxon>
        <taxon>Meristemomyces</taxon>
    </lineage>
</organism>
<feature type="compositionally biased region" description="Basic and acidic residues" evidence="1">
    <location>
        <begin position="364"/>
        <end position="374"/>
    </location>
</feature>
<comment type="caution">
    <text evidence="2">The sequence shown here is derived from an EMBL/GenBank/DDBJ whole genome shotgun (WGS) entry which is preliminary data.</text>
</comment>
<protein>
    <submittedName>
        <fullName evidence="2">Uncharacterized protein</fullName>
    </submittedName>
</protein>
<feature type="compositionally biased region" description="Polar residues" evidence="1">
    <location>
        <begin position="272"/>
        <end position="285"/>
    </location>
</feature>
<feature type="compositionally biased region" description="Basic and acidic residues" evidence="1">
    <location>
        <begin position="461"/>
        <end position="482"/>
    </location>
</feature>
<dbReference type="EMBL" id="JAVRRL010000058">
    <property type="protein sequence ID" value="KAK5109781.1"/>
    <property type="molecule type" value="Genomic_DNA"/>
</dbReference>
<feature type="compositionally biased region" description="Low complexity" evidence="1">
    <location>
        <begin position="85"/>
        <end position="101"/>
    </location>
</feature>
<feature type="compositionally biased region" description="Polar residues" evidence="1">
    <location>
        <begin position="154"/>
        <end position="207"/>
    </location>
</feature>
<evidence type="ECO:0000256" key="1">
    <source>
        <dbReference type="SAM" id="MobiDB-lite"/>
    </source>
</evidence>
<feature type="compositionally biased region" description="Gly residues" evidence="1">
    <location>
        <begin position="294"/>
        <end position="308"/>
    </location>
</feature>
<name>A0AAN7YPS5_9PEZI</name>
<sequence length="489" mass="48734">MNDNTIRDDGLTGTSQTGTHQEGIDHIKSNLGQQTSTSNSGLTGGNDSLDRSYDGSSTSTESTQPSGGVMGTVKSMLGMGGDSQESSTTGLGSSTTGTSSEYGREGGLGSSTTGTTSGFGGLGSSTTGTSSGLGPDRGMGSSSAGYGSSATGTNPVATEPFSNTLSSDSLRGTGSENFTPGSGLSAERGSSTMSSGLGSDVSRNPVASDSELRGSGHTTDFVPGVSGPHPTYAGNMFDPHVNTTGGLSSVSGTSSSGLGREEGLMEGRGASGLSTTQGSGNSGFTSDGVALGSGSSGLGGSIGQGSSGLGRDSSATTQSTSGQNIDHNDPMAKNQNQPSTRPKDSDVTTGADPTESADPTTADTADRTGEENAGGKDNAGGNDDGDLKGRESKLSDAQAGSKRTNEDAIPTAGGEKLGSKHWGESQIVPDNPKPANDEKVSSKDGQPTSETRDNTAANTGSKHEPDAHHSNEGKEGLVDKMKHMMHKDK</sequence>
<feature type="compositionally biased region" description="Polar residues" evidence="1">
    <location>
        <begin position="443"/>
        <end position="460"/>
    </location>
</feature>
<feature type="compositionally biased region" description="Polar residues" evidence="1">
    <location>
        <begin position="30"/>
        <end position="41"/>
    </location>
</feature>
<feature type="region of interest" description="Disordered" evidence="1">
    <location>
        <begin position="1"/>
        <end position="489"/>
    </location>
</feature>
<feature type="compositionally biased region" description="Basic and acidic residues" evidence="1">
    <location>
        <begin position="385"/>
        <end position="394"/>
    </location>
</feature>
<proteinExistence type="predicted"/>
<feature type="compositionally biased region" description="Low complexity" evidence="1">
    <location>
        <begin position="243"/>
        <end position="258"/>
    </location>
</feature>
<reference evidence="2" key="1">
    <citation type="submission" date="2023-08" db="EMBL/GenBank/DDBJ databases">
        <title>Black Yeasts Isolated from many extreme environments.</title>
        <authorList>
            <person name="Coleine C."/>
            <person name="Stajich J.E."/>
            <person name="Selbmann L."/>
        </authorList>
    </citation>
    <scope>NUCLEOTIDE SEQUENCE</scope>
    <source>
        <strain evidence="2">CCFEE 5401</strain>
    </source>
</reference>
<feature type="compositionally biased region" description="Low complexity" evidence="1">
    <location>
        <begin position="124"/>
        <end position="153"/>
    </location>
</feature>
<feature type="compositionally biased region" description="Polar residues" evidence="1">
    <location>
        <begin position="313"/>
        <end position="325"/>
    </location>
</feature>
<dbReference type="AlphaFoldDB" id="A0AAN7YPS5"/>